<name>A0A2D6M1L3_9ARCH</name>
<dbReference type="GO" id="GO:0046061">
    <property type="term" value="P:dATP catabolic process"/>
    <property type="evidence" value="ECO:0007669"/>
    <property type="project" value="TreeGrafter"/>
</dbReference>
<comment type="caution">
    <text evidence="2">The sequence shown here is derived from an EMBL/GenBank/DDBJ whole genome shotgun (WGS) entry which is preliminary data.</text>
</comment>
<dbReference type="PANTHER" id="PTHR30522:SF0">
    <property type="entry name" value="NUCLEOSIDE TRIPHOSPHATE PYROPHOSPHOHYDROLASE"/>
    <property type="match status" value="1"/>
</dbReference>
<accession>A0A2D6M1L3</accession>
<dbReference type="InterPro" id="IPR011551">
    <property type="entry name" value="NTP_PyrPHydrolase_MazG"/>
</dbReference>
<dbReference type="InterPro" id="IPR048015">
    <property type="entry name" value="NTP-PPase_MazG-like_N"/>
</dbReference>
<gene>
    <name evidence="2" type="ORF">CL943_03260</name>
</gene>
<keyword evidence="2" id="KW-0378">Hydrolase</keyword>
<dbReference type="GO" id="GO:0006203">
    <property type="term" value="P:dGTP catabolic process"/>
    <property type="evidence" value="ECO:0007669"/>
    <property type="project" value="TreeGrafter"/>
</dbReference>
<sequence length="128" mass="15235">MPTKKHLFDELAELIHEITEKCPAVREFSVETHAKELVSEAEEVQEAIEKEDWENLKEELGDVLWDWITLCKLAEKRNLFTTKEVLEQLREKIHRRNPHVFGDIKVNNKEEALALWQDIKRKEKEGKF</sequence>
<reference evidence="3" key="1">
    <citation type="submission" date="2017-09" db="EMBL/GenBank/DDBJ databases">
        <title>The Reconstruction of 2,631 Draft Metagenome-Assembled Genomes from the Global Oceans.</title>
        <authorList>
            <person name="Tully B.J."/>
            <person name="Graham E.D."/>
            <person name="Heidelberg J.F."/>
        </authorList>
    </citation>
    <scope>NUCLEOTIDE SEQUENCE [LARGE SCALE GENOMIC DNA]</scope>
</reference>
<dbReference type="GO" id="GO:0046076">
    <property type="term" value="P:dTTP catabolic process"/>
    <property type="evidence" value="ECO:0007669"/>
    <property type="project" value="TreeGrafter"/>
</dbReference>
<feature type="domain" description="NTP pyrophosphohydrolase MazG-like" evidence="1">
    <location>
        <begin position="29"/>
        <end position="101"/>
    </location>
</feature>
<dbReference type="PANTHER" id="PTHR30522">
    <property type="entry name" value="NUCLEOSIDE TRIPHOSPHATE PYROPHOSPHOHYDROLASE"/>
    <property type="match status" value="1"/>
</dbReference>
<evidence type="ECO:0000313" key="3">
    <source>
        <dbReference type="Proteomes" id="UP000226592"/>
    </source>
</evidence>
<dbReference type="GO" id="GO:0046047">
    <property type="term" value="P:TTP catabolic process"/>
    <property type="evidence" value="ECO:0007669"/>
    <property type="project" value="TreeGrafter"/>
</dbReference>
<dbReference type="GO" id="GO:0047429">
    <property type="term" value="F:nucleoside triphosphate diphosphatase activity"/>
    <property type="evidence" value="ECO:0007669"/>
    <property type="project" value="TreeGrafter"/>
</dbReference>
<evidence type="ECO:0000313" key="2">
    <source>
        <dbReference type="EMBL" id="MAG22296.1"/>
    </source>
</evidence>
<dbReference type="Pfam" id="PF03819">
    <property type="entry name" value="MazG"/>
    <property type="match status" value="1"/>
</dbReference>
<dbReference type="InterPro" id="IPR004518">
    <property type="entry name" value="MazG-like_dom"/>
</dbReference>
<protein>
    <submittedName>
        <fullName evidence="2">Nucleotide pyrophosphohydrolase</fullName>
    </submittedName>
</protein>
<evidence type="ECO:0000259" key="1">
    <source>
        <dbReference type="Pfam" id="PF03819"/>
    </source>
</evidence>
<dbReference type="SUPFAM" id="SSF101386">
    <property type="entry name" value="all-alpha NTP pyrophosphatases"/>
    <property type="match status" value="1"/>
</dbReference>
<dbReference type="CDD" id="cd11528">
    <property type="entry name" value="NTP-PPase_MazG_Nterm"/>
    <property type="match status" value="1"/>
</dbReference>
<dbReference type="Proteomes" id="UP000226592">
    <property type="component" value="Unassembled WGS sequence"/>
</dbReference>
<dbReference type="AlphaFoldDB" id="A0A2D6M1L3"/>
<dbReference type="GO" id="GO:0046052">
    <property type="term" value="P:UTP catabolic process"/>
    <property type="evidence" value="ECO:0007669"/>
    <property type="project" value="TreeGrafter"/>
</dbReference>
<organism evidence="2 3">
    <name type="scientific">Candidatus Iainarchaeum sp</name>
    <dbReference type="NCBI Taxonomy" id="3101447"/>
    <lineage>
        <taxon>Archaea</taxon>
        <taxon>Candidatus Iainarchaeota</taxon>
        <taxon>Candidatus Iainarchaeia</taxon>
        <taxon>Candidatus Iainarchaeales</taxon>
        <taxon>Candidatus Iainarchaeaceae</taxon>
        <taxon>Candidatus Iainarchaeum</taxon>
    </lineage>
</organism>
<dbReference type="Gene3D" id="1.10.287.1080">
    <property type="entry name" value="MazG-like"/>
    <property type="match status" value="1"/>
</dbReference>
<proteinExistence type="predicted"/>
<dbReference type="EMBL" id="NZBU01000009">
    <property type="protein sequence ID" value="MAG22296.1"/>
    <property type="molecule type" value="Genomic_DNA"/>
</dbReference>
<dbReference type="GO" id="GO:0046081">
    <property type="term" value="P:dUTP catabolic process"/>
    <property type="evidence" value="ECO:0007669"/>
    <property type="project" value="TreeGrafter"/>
</dbReference>